<sequence length="231" mass="26249">MAPQTRPAPVQPAPRTPQKPPQSELHVEIIEKLNCEYNLEIRIPDDTLTPMSARERVRQDPAFRRSDNIVNGLRYHCFKRTDMLDNILRRFRNEAKAASQKWIRLIDPDEPPQPPKPPTAASPGEILELQEIFIGLLDKAKPTRRAPDFRHSDSRPPTISSGESARIKRRPAEDTKKDSLKRVKASPPDGEDVREVIAGALDHVPSRSRPAKPYLSSARFSRLEERPPRAT</sequence>
<dbReference type="AlphaFoldDB" id="A0A8H6IR18"/>
<feature type="non-terminal residue" evidence="2">
    <location>
        <position position="231"/>
    </location>
</feature>
<feature type="region of interest" description="Disordered" evidence="1">
    <location>
        <begin position="1"/>
        <end position="24"/>
    </location>
</feature>
<keyword evidence="2" id="KW-0808">Transferase</keyword>
<reference evidence="2" key="1">
    <citation type="journal article" date="2020" name="Phytopathology">
        <title>Genome Sequence Resources of Colletotrichum truncatum, C. plurivorum, C. musicola, and C. sojae: Four Species Pathogenic to Soybean (Glycine max).</title>
        <authorList>
            <person name="Rogerio F."/>
            <person name="Boufleur T.R."/>
            <person name="Ciampi-Guillardi M."/>
            <person name="Sukno S.A."/>
            <person name="Thon M.R."/>
            <person name="Massola Junior N.S."/>
            <person name="Baroncelli R."/>
        </authorList>
    </citation>
    <scope>NUCLEOTIDE SEQUENCE</scope>
    <source>
        <strain evidence="2">LFN0074</strain>
    </source>
</reference>
<evidence type="ECO:0000313" key="3">
    <source>
        <dbReference type="Proteomes" id="UP000639643"/>
    </source>
</evidence>
<proteinExistence type="predicted"/>
<dbReference type="Proteomes" id="UP000639643">
    <property type="component" value="Unassembled WGS sequence"/>
</dbReference>
<dbReference type="OrthoDB" id="10543318at2759"/>
<feature type="compositionally biased region" description="Basic and acidic residues" evidence="1">
    <location>
        <begin position="143"/>
        <end position="154"/>
    </location>
</feature>
<protein>
    <submittedName>
        <fullName evidence="2">RNA-dependent RNA polymerase</fullName>
    </submittedName>
</protein>
<dbReference type="EMBL" id="WIGM01001685">
    <property type="protein sequence ID" value="KAF6791407.1"/>
    <property type="molecule type" value="Genomic_DNA"/>
</dbReference>
<feature type="region of interest" description="Disordered" evidence="1">
    <location>
        <begin position="143"/>
        <end position="231"/>
    </location>
</feature>
<organism evidence="2 3">
    <name type="scientific">Colletotrichum musicola</name>
    <dbReference type="NCBI Taxonomy" id="2175873"/>
    <lineage>
        <taxon>Eukaryota</taxon>
        <taxon>Fungi</taxon>
        <taxon>Dikarya</taxon>
        <taxon>Ascomycota</taxon>
        <taxon>Pezizomycotina</taxon>
        <taxon>Sordariomycetes</taxon>
        <taxon>Hypocreomycetidae</taxon>
        <taxon>Glomerellales</taxon>
        <taxon>Glomerellaceae</taxon>
        <taxon>Colletotrichum</taxon>
        <taxon>Colletotrichum orchidearum species complex</taxon>
    </lineage>
</organism>
<evidence type="ECO:0000256" key="1">
    <source>
        <dbReference type="SAM" id="MobiDB-lite"/>
    </source>
</evidence>
<comment type="caution">
    <text evidence="2">The sequence shown here is derived from an EMBL/GenBank/DDBJ whole genome shotgun (WGS) entry which is preliminary data.</text>
</comment>
<keyword evidence="3" id="KW-1185">Reference proteome</keyword>
<evidence type="ECO:0000313" key="2">
    <source>
        <dbReference type="EMBL" id="KAF6791407.1"/>
    </source>
</evidence>
<accession>A0A8H6IR18</accession>
<feature type="compositionally biased region" description="Basic and acidic residues" evidence="1">
    <location>
        <begin position="170"/>
        <end position="181"/>
    </location>
</feature>
<keyword evidence="2" id="KW-0548">Nucleotidyltransferase</keyword>
<name>A0A8H6IR18_9PEZI</name>
<gene>
    <name evidence="2" type="ORF">CMUS01_16229</name>
</gene>
<feature type="compositionally biased region" description="Basic and acidic residues" evidence="1">
    <location>
        <begin position="221"/>
        <end position="231"/>
    </location>
</feature>
<feature type="compositionally biased region" description="Pro residues" evidence="1">
    <location>
        <begin position="9"/>
        <end position="20"/>
    </location>
</feature>
<keyword evidence="2" id="KW-0696">RNA-directed RNA polymerase</keyword>
<dbReference type="GO" id="GO:0003968">
    <property type="term" value="F:RNA-directed RNA polymerase activity"/>
    <property type="evidence" value="ECO:0007669"/>
    <property type="project" value="UniProtKB-KW"/>
</dbReference>